<reference evidence="1" key="1">
    <citation type="submission" date="2024-09" db="EMBL/GenBank/DDBJ databases">
        <title>Draft Genome Sequences of Neofusicoccum parvum.</title>
        <authorList>
            <person name="Ashida A."/>
            <person name="Camagna M."/>
            <person name="Tanaka A."/>
            <person name="Takemoto D."/>
        </authorList>
    </citation>
    <scope>NUCLEOTIDE SEQUENCE</scope>
    <source>
        <strain evidence="1">PPO83</strain>
    </source>
</reference>
<comment type="caution">
    <text evidence="1">The sequence shown here is derived from an EMBL/GenBank/DDBJ whole genome shotgun (WGS) entry which is preliminary data.</text>
</comment>
<evidence type="ECO:0000313" key="2">
    <source>
        <dbReference type="Proteomes" id="UP001165186"/>
    </source>
</evidence>
<proteinExistence type="predicted"/>
<evidence type="ECO:0000313" key="1">
    <source>
        <dbReference type="EMBL" id="GME33850.1"/>
    </source>
</evidence>
<organism evidence="1 2">
    <name type="scientific">Neofusicoccum parvum</name>
    <dbReference type="NCBI Taxonomy" id="310453"/>
    <lineage>
        <taxon>Eukaryota</taxon>
        <taxon>Fungi</taxon>
        <taxon>Dikarya</taxon>
        <taxon>Ascomycota</taxon>
        <taxon>Pezizomycotina</taxon>
        <taxon>Dothideomycetes</taxon>
        <taxon>Dothideomycetes incertae sedis</taxon>
        <taxon>Botryosphaeriales</taxon>
        <taxon>Botryosphaeriaceae</taxon>
        <taxon>Neofusicoccum</taxon>
    </lineage>
</organism>
<keyword evidence="2" id="KW-1185">Reference proteome</keyword>
<protein>
    <submittedName>
        <fullName evidence="1">Integral peroxisomal membrane peroxin</fullName>
    </submittedName>
</protein>
<dbReference type="Proteomes" id="UP001165186">
    <property type="component" value="Unassembled WGS sequence"/>
</dbReference>
<name>A0ACB5SBF2_9PEZI</name>
<gene>
    <name evidence="1" type="primary">g11132</name>
    <name evidence="1" type="ORF">NpPPO83_00011132</name>
</gene>
<sequence>MDLHADPLVNRDDPIPVVAISAPRDDPSPTASERRRSKRASIRQSLSTEKLKEKLDGFTGHGPRHQRSASTSATAESPTKIQDRLMNM</sequence>
<dbReference type="EMBL" id="BSXG01000241">
    <property type="protein sequence ID" value="GME33850.1"/>
    <property type="molecule type" value="Genomic_DNA"/>
</dbReference>
<accession>A0ACB5SBF2</accession>